<protein>
    <submittedName>
        <fullName evidence="1">Uncharacterized protein</fullName>
    </submittedName>
</protein>
<sequence length="66" mass="7591">MSRAFSYNSKRWPVLLIICDKTKCMLSSRRKRKRATASMLFTHCLKNLLDKSQTLNAGAQSRCSTH</sequence>
<dbReference type="EnsemblMetazoa" id="MESCA008908-RA">
    <property type="protein sequence ID" value="MESCA008908-PA"/>
    <property type="gene ID" value="MESCA008908"/>
</dbReference>
<organism evidence="1 2">
    <name type="scientific">Megaselia scalaris</name>
    <name type="common">Humpbacked fly</name>
    <name type="synonym">Phora scalaris</name>
    <dbReference type="NCBI Taxonomy" id="36166"/>
    <lineage>
        <taxon>Eukaryota</taxon>
        <taxon>Metazoa</taxon>
        <taxon>Ecdysozoa</taxon>
        <taxon>Arthropoda</taxon>
        <taxon>Hexapoda</taxon>
        <taxon>Insecta</taxon>
        <taxon>Pterygota</taxon>
        <taxon>Neoptera</taxon>
        <taxon>Endopterygota</taxon>
        <taxon>Diptera</taxon>
        <taxon>Brachycera</taxon>
        <taxon>Muscomorpha</taxon>
        <taxon>Platypezoidea</taxon>
        <taxon>Phoridae</taxon>
        <taxon>Megaseliini</taxon>
        <taxon>Megaselia</taxon>
    </lineage>
</organism>
<dbReference type="AlphaFoldDB" id="T1GYI0"/>
<dbReference type="Proteomes" id="UP000015102">
    <property type="component" value="Unassembled WGS sequence"/>
</dbReference>
<reference evidence="2" key="1">
    <citation type="submission" date="2013-02" db="EMBL/GenBank/DDBJ databases">
        <authorList>
            <person name="Hughes D."/>
        </authorList>
    </citation>
    <scope>NUCLEOTIDE SEQUENCE</scope>
    <source>
        <strain>Durham</strain>
        <strain evidence="2">NC isolate 2 -- Noor lab</strain>
    </source>
</reference>
<proteinExistence type="predicted"/>
<keyword evidence="2" id="KW-1185">Reference proteome</keyword>
<dbReference type="HOGENOM" id="CLU_2834095_0_0_1"/>
<evidence type="ECO:0000313" key="2">
    <source>
        <dbReference type="Proteomes" id="UP000015102"/>
    </source>
</evidence>
<dbReference type="EMBL" id="CAQQ02031757">
    <property type="status" value="NOT_ANNOTATED_CDS"/>
    <property type="molecule type" value="Genomic_DNA"/>
</dbReference>
<accession>T1GYI0</accession>
<name>T1GYI0_MEGSC</name>
<evidence type="ECO:0000313" key="1">
    <source>
        <dbReference type="EnsemblMetazoa" id="MESCA008908-PA"/>
    </source>
</evidence>
<dbReference type="EMBL" id="CAQQ02031758">
    <property type="status" value="NOT_ANNOTATED_CDS"/>
    <property type="molecule type" value="Genomic_DNA"/>
</dbReference>
<reference evidence="1" key="2">
    <citation type="submission" date="2015-06" db="UniProtKB">
        <authorList>
            <consortium name="EnsemblMetazoa"/>
        </authorList>
    </citation>
    <scope>IDENTIFICATION</scope>
</reference>